<proteinExistence type="inferred from homology"/>
<evidence type="ECO:0000313" key="17">
    <source>
        <dbReference type="Proteomes" id="UP000016923"/>
    </source>
</evidence>
<evidence type="ECO:0000256" key="14">
    <source>
        <dbReference type="SAM" id="MobiDB-lite"/>
    </source>
</evidence>
<dbReference type="Gene3D" id="1.10.1670.10">
    <property type="entry name" value="Helix-hairpin-Helix base-excision DNA repair enzymes (C-terminal)"/>
    <property type="match status" value="1"/>
</dbReference>
<keyword evidence="10" id="KW-0408">Iron</keyword>
<dbReference type="OrthoDB" id="10248838at2759"/>
<dbReference type="InterPro" id="IPR015797">
    <property type="entry name" value="NUDIX_hydrolase-like_dom_sf"/>
</dbReference>
<dbReference type="CDD" id="cd03431">
    <property type="entry name" value="NUDIX_DNA_Glycosylase_C-MutY"/>
    <property type="match status" value="1"/>
</dbReference>
<keyword evidence="6" id="KW-0004">4Fe-4S</keyword>
<dbReference type="PANTHER" id="PTHR42944">
    <property type="entry name" value="ADENINE DNA GLYCOSYLASE"/>
    <property type="match status" value="1"/>
</dbReference>
<gene>
    <name evidence="16" type="ORF">F503_07163</name>
</gene>
<dbReference type="eggNOG" id="KOG2457">
    <property type="taxonomic scope" value="Eukaryota"/>
</dbReference>
<dbReference type="EC" id="3.2.2.31" evidence="4"/>
<evidence type="ECO:0000313" key="16">
    <source>
        <dbReference type="EMBL" id="EPE09387.1"/>
    </source>
</evidence>
<dbReference type="Proteomes" id="UP000016923">
    <property type="component" value="Unassembled WGS sequence"/>
</dbReference>
<comment type="similarity">
    <text evidence="3">Belongs to the Nth/MutY family.</text>
</comment>
<dbReference type="EMBL" id="KE148147">
    <property type="protein sequence ID" value="EPE09387.1"/>
    <property type="molecule type" value="Genomic_DNA"/>
</dbReference>
<feature type="domain" description="HhH-GPD" evidence="15">
    <location>
        <begin position="239"/>
        <end position="422"/>
    </location>
</feature>
<dbReference type="GO" id="GO:0005634">
    <property type="term" value="C:nucleus"/>
    <property type="evidence" value="ECO:0007669"/>
    <property type="project" value="TreeGrafter"/>
</dbReference>
<dbReference type="InterPro" id="IPR044298">
    <property type="entry name" value="MIG/MutY"/>
</dbReference>
<feature type="compositionally biased region" description="Acidic residues" evidence="14">
    <location>
        <begin position="52"/>
        <end position="80"/>
    </location>
</feature>
<feature type="compositionally biased region" description="Basic and acidic residues" evidence="14">
    <location>
        <begin position="98"/>
        <end position="114"/>
    </location>
</feature>
<evidence type="ECO:0000256" key="12">
    <source>
        <dbReference type="ARBA" id="ARBA00023204"/>
    </source>
</evidence>
<dbReference type="Pfam" id="PF00730">
    <property type="entry name" value="HhH-GPD"/>
    <property type="match status" value="1"/>
</dbReference>
<evidence type="ECO:0000256" key="2">
    <source>
        <dbReference type="ARBA" id="ARBA00001966"/>
    </source>
</evidence>
<evidence type="ECO:0000256" key="4">
    <source>
        <dbReference type="ARBA" id="ARBA00012045"/>
    </source>
</evidence>
<dbReference type="GO" id="GO:0032357">
    <property type="term" value="F:oxidized purine DNA binding"/>
    <property type="evidence" value="ECO:0007669"/>
    <property type="project" value="TreeGrafter"/>
</dbReference>
<dbReference type="InterPro" id="IPR000445">
    <property type="entry name" value="HhH_motif"/>
</dbReference>
<dbReference type="Gene3D" id="3.90.79.10">
    <property type="entry name" value="Nucleoside Triphosphate Pyrophosphohydrolase"/>
    <property type="match status" value="1"/>
</dbReference>
<protein>
    <recommendedName>
        <fullName evidence="5">Adenine DNA glycosylase</fullName>
        <ecNumber evidence="4">3.2.2.31</ecNumber>
    </recommendedName>
</protein>
<dbReference type="GO" id="GO:0046872">
    <property type="term" value="F:metal ion binding"/>
    <property type="evidence" value="ECO:0007669"/>
    <property type="project" value="UniProtKB-KW"/>
</dbReference>
<dbReference type="SUPFAM" id="SSF48150">
    <property type="entry name" value="DNA-glycosylase"/>
    <property type="match status" value="1"/>
</dbReference>
<evidence type="ECO:0000256" key="3">
    <source>
        <dbReference type="ARBA" id="ARBA00008343"/>
    </source>
</evidence>
<keyword evidence="11" id="KW-0411">Iron-sulfur</keyword>
<dbReference type="InterPro" id="IPR023170">
    <property type="entry name" value="HhH_base_excis_C"/>
</dbReference>
<keyword evidence="17" id="KW-1185">Reference proteome</keyword>
<name>S3C959_OPHP1</name>
<dbReference type="STRING" id="1262450.S3C959"/>
<evidence type="ECO:0000256" key="8">
    <source>
        <dbReference type="ARBA" id="ARBA00022763"/>
    </source>
</evidence>
<evidence type="ECO:0000256" key="6">
    <source>
        <dbReference type="ARBA" id="ARBA00022485"/>
    </source>
</evidence>
<evidence type="ECO:0000256" key="7">
    <source>
        <dbReference type="ARBA" id="ARBA00022723"/>
    </source>
</evidence>
<reference evidence="16 17" key="1">
    <citation type="journal article" date="2013" name="BMC Genomics">
        <title>The genome and transcriptome of the pine saprophyte Ophiostoma piceae, and a comparison with the bark beetle-associated pine pathogen Grosmannia clavigera.</title>
        <authorList>
            <person name="Haridas S."/>
            <person name="Wang Y."/>
            <person name="Lim L."/>
            <person name="Massoumi Alamouti S."/>
            <person name="Jackman S."/>
            <person name="Docking R."/>
            <person name="Robertson G."/>
            <person name="Birol I."/>
            <person name="Bohlmann J."/>
            <person name="Breuil C."/>
        </authorList>
    </citation>
    <scope>NUCLEOTIDE SEQUENCE [LARGE SCALE GENOMIC DNA]</scope>
    <source>
        <strain evidence="16 17">UAMH 11346</strain>
    </source>
</reference>
<dbReference type="GO" id="GO:0000701">
    <property type="term" value="F:purine-specific mismatch base pair DNA N-glycosylase activity"/>
    <property type="evidence" value="ECO:0007669"/>
    <property type="project" value="UniProtKB-EC"/>
</dbReference>
<keyword evidence="12" id="KW-0234">DNA repair</keyword>
<evidence type="ECO:0000256" key="10">
    <source>
        <dbReference type="ARBA" id="ARBA00023004"/>
    </source>
</evidence>
<dbReference type="Pfam" id="PF14815">
    <property type="entry name" value="NUDIX_4"/>
    <property type="match status" value="1"/>
</dbReference>
<comment type="catalytic activity">
    <reaction evidence="1">
        <text>Hydrolyzes free adenine bases from 7,8-dihydro-8-oxoguanine:adenine mismatched double-stranded DNA, leaving an apurinic site.</text>
        <dbReference type="EC" id="3.2.2.31"/>
    </reaction>
</comment>
<dbReference type="GO" id="GO:0006298">
    <property type="term" value="P:mismatch repair"/>
    <property type="evidence" value="ECO:0007669"/>
    <property type="project" value="TreeGrafter"/>
</dbReference>
<dbReference type="SUPFAM" id="SSF55811">
    <property type="entry name" value="Nudix"/>
    <property type="match status" value="1"/>
</dbReference>
<dbReference type="InterPro" id="IPR011257">
    <property type="entry name" value="DNA_glycosylase"/>
</dbReference>
<evidence type="ECO:0000256" key="1">
    <source>
        <dbReference type="ARBA" id="ARBA00000843"/>
    </source>
</evidence>
<dbReference type="VEuPathDB" id="FungiDB:F503_07163"/>
<keyword evidence="9" id="KW-0378">Hydrolase</keyword>
<evidence type="ECO:0000256" key="13">
    <source>
        <dbReference type="ARBA" id="ARBA00023295"/>
    </source>
</evidence>
<dbReference type="PANTHER" id="PTHR42944:SF1">
    <property type="entry name" value="ADENINE DNA GLYCOSYLASE"/>
    <property type="match status" value="1"/>
</dbReference>
<evidence type="ECO:0000256" key="11">
    <source>
        <dbReference type="ARBA" id="ARBA00023014"/>
    </source>
</evidence>
<dbReference type="SMART" id="SM00478">
    <property type="entry name" value="ENDO3c"/>
    <property type="match status" value="1"/>
</dbReference>
<comment type="cofactor">
    <cofactor evidence="2">
        <name>[4Fe-4S] cluster</name>
        <dbReference type="ChEBI" id="CHEBI:49883"/>
    </cofactor>
</comment>
<dbReference type="GO" id="GO:0035485">
    <property type="term" value="F:adenine/guanine mispair binding"/>
    <property type="evidence" value="ECO:0007669"/>
    <property type="project" value="TreeGrafter"/>
</dbReference>
<keyword evidence="8" id="KW-0227">DNA damage</keyword>
<feature type="region of interest" description="Disordered" evidence="14">
    <location>
        <begin position="385"/>
        <end position="412"/>
    </location>
</feature>
<keyword evidence="7" id="KW-0479">Metal-binding</keyword>
<dbReference type="HOGENOM" id="CLU_012862_0_0_1"/>
<evidence type="ECO:0000256" key="9">
    <source>
        <dbReference type="ARBA" id="ARBA00022801"/>
    </source>
</evidence>
<dbReference type="Gene3D" id="1.10.340.30">
    <property type="entry name" value="Hypothetical protein, domain 2"/>
    <property type="match status" value="1"/>
</dbReference>
<accession>S3C959</accession>
<dbReference type="GO" id="GO:0006285">
    <property type="term" value="P:base-excision repair, AP site formation"/>
    <property type="evidence" value="ECO:0007669"/>
    <property type="project" value="UniProtKB-ARBA"/>
</dbReference>
<dbReference type="AlphaFoldDB" id="S3C959"/>
<dbReference type="GO" id="GO:0034039">
    <property type="term" value="F:8-oxo-7,8-dihydroguanine DNA N-glycosylase activity"/>
    <property type="evidence" value="ECO:0007669"/>
    <property type="project" value="TreeGrafter"/>
</dbReference>
<feature type="compositionally biased region" description="Acidic residues" evidence="14">
    <location>
        <begin position="385"/>
        <end position="397"/>
    </location>
</feature>
<feature type="region of interest" description="Disordered" evidence="14">
    <location>
        <begin position="18"/>
        <end position="143"/>
    </location>
</feature>
<organism evidence="16 17">
    <name type="scientific">Ophiostoma piceae (strain UAMH 11346)</name>
    <name type="common">Sap stain fungus</name>
    <dbReference type="NCBI Taxonomy" id="1262450"/>
    <lineage>
        <taxon>Eukaryota</taxon>
        <taxon>Fungi</taxon>
        <taxon>Dikarya</taxon>
        <taxon>Ascomycota</taxon>
        <taxon>Pezizomycotina</taxon>
        <taxon>Sordariomycetes</taxon>
        <taxon>Sordariomycetidae</taxon>
        <taxon>Ophiostomatales</taxon>
        <taxon>Ophiostomataceae</taxon>
        <taxon>Ophiostoma</taxon>
    </lineage>
</organism>
<keyword evidence="13" id="KW-0326">Glycosidase</keyword>
<evidence type="ECO:0000259" key="15">
    <source>
        <dbReference type="SMART" id="SM00478"/>
    </source>
</evidence>
<dbReference type="Pfam" id="PF00633">
    <property type="entry name" value="HHH"/>
    <property type="match status" value="1"/>
</dbReference>
<evidence type="ECO:0000256" key="5">
    <source>
        <dbReference type="ARBA" id="ARBA00022023"/>
    </source>
</evidence>
<dbReference type="InterPro" id="IPR029119">
    <property type="entry name" value="MutY_C"/>
</dbReference>
<dbReference type="GO" id="GO:0051539">
    <property type="term" value="F:4 iron, 4 sulfur cluster binding"/>
    <property type="evidence" value="ECO:0007669"/>
    <property type="project" value="UniProtKB-KW"/>
</dbReference>
<dbReference type="FunFam" id="1.10.340.30:FF:000002">
    <property type="entry name" value="Adenine DNA glycosylase"/>
    <property type="match status" value="1"/>
</dbReference>
<dbReference type="OMA" id="CRPGDFN"/>
<sequence>MARSLRASAAAAAKKILAQAADDGDAVDTGNTVKPTSATRRSAGHRRKREEDSPEFDADDGGSDHEEEEDADEEESDASEDDHQSTKKSSARRPTKKIKMEPRLDPEETKRRLDLLLSNGTSEPSDASKPPAKKRKKTTAAKENVLAKRLFSGTKQPDIDSVPRACCPPERRHSVDYHRPLLLNGSEGKAGRRALLAWYDSVSATRGMPWRRDQWLDPRTASPEELGRRAYEVWISEIMAQQTRIAVVIGYWTRWTARWPTVADLAVAEAHEVMHEWSGLGYYSRAARLHEAARVVVSDPVFKGLLPADVATLEDRVPGVGRYTAGAISAIVFGRAAAMVDGNVIRVLSRQLGLFADSKAEKQLVDMLWAAAEALVQAVARDGDDVLQDDSSSDDDQKDQKEPPISDRPGRWGQALMELGSTICAPKPDCAACPITSTCRTYAEGLRLHDRIKGRSHEGVKEEEDMESCKLCEQFPELDDEEAAALAKADKKSAKDAAAAKKTTTSPFFDIEDAAAGLVLGHEALATVVNHARTFPLRRPKKPVREVDTLVCAIRTVGGNGKQPIYLLNQRPDKGLLASLWQLPSYDMPSAKAADLTKAARRKEAEAFVNRWLSSAKKTKSCITTTRVKDLGSIPWLFSHLRQTMHVYLFEVEDAGGDGQVNGKMDLPTPTACCWSSVEEAEDRYSMGTGMRKCWELVKDS</sequence>
<dbReference type="CDD" id="cd00056">
    <property type="entry name" value="ENDO3c"/>
    <property type="match status" value="1"/>
</dbReference>
<dbReference type="InterPro" id="IPR003265">
    <property type="entry name" value="HhH-GPD_domain"/>
</dbReference>
<feature type="compositionally biased region" description="Polar residues" evidence="14">
    <location>
        <begin position="29"/>
        <end position="40"/>
    </location>
</feature>
<feature type="compositionally biased region" description="Basic and acidic residues" evidence="14">
    <location>
        <begin position="398"/>
        <end position="410"/>
    </location>
</feature>